<feature type="chain" id="PRO_5043409912" evidence="13">
    <location>
        <begin position="44"/>
        <end position="825"/>
    </location>
</feature>
<feature type="signal peptide" evidence="13">
    <location>
        <begin position="1"/>
        <end position="43"/>
    </location>
</feature>
<keyword evidence="5 11" id="KW-0812">Transmembrane</keyword>
<evidence type="ECO:0000256" key="2">
    <source>
        <dbReference type="ARBA" id="ARBA00022448"/>
    </source>
</evidence>
<name>A0AAW9RD65_9GAMM</name>
<comment type="caution">
    <text evidence="16">The sequence shown here is derived from an EMBL/GenBank/DDBJ whole genome shotgun (WGS) entry which is preliminary data.</text>
</comment>
<feature type="domain" description="TonB-dependent receptor-like beta-barrel" evidence="14">
    <location>
        <begin position="311"/>
        <end position="773"/>
    </location>
</feature>
<organism evidence="16 17">
    <name type="scientific">Elongatibacter sediminis</name>
    <dbReference type="NCBI Taxonomy" id="3119006"/>
    <lineage>
        <taxon>Bacteria</taxon>
        <taxon>Pseudomonadati</taxon>
        <taxon>Pseudomonadota</taxon>
        <taxon>Gammaproteobacteria</taxon>
        <taxon>Chromatiales</taxon>
        <taxon>Wenzhouxiangellaceae</taxon>
        <taxon>Elongatibacter</taxon>
    </lineage>
</organism>
<evidence type="ECO:0000256" key="3">
    <source>
        <dbReference type="ARBA" id="ARBA00022452"/>
    </source>
</evidence>
<dbReference type="PROSITE" id="PS52016">
    <property type="entry name" value="TONB_DEPENDENT_REC_3"/>
    <property type="match status" value="1"/>
</dbReference>
<keyword evidence="7" id="KW-0406">Ion transport</keyword>
<evidence type="ECO:0000256" key="6">
    <source>
        <dbReference type="ARBA" id="ARBA00023004"/>
    </source>
</evidence>
<evidence type="ECO:0000313" key="16">
    <source>
        <dbReference type="EMBL" id="MEJ8568042.1"/>
    </source>
</evidence>
<evidence type="ECO:0000256" key="4">
    <source>
        <dbReference type="ARBA" id="ARBA00022496"/>
    </source>
</evidence>
<dbReference type="PANTHER" id="PTHR32552">
    <property type="entry name" value="FERRICHROME IRON RECEPTOR-RELATED"/>
    <property type="match status" value="1"/>
</dbReference>
<gene>
    <name evidence="16" type="ORF">V3330_10430</name>
</gene>
<keyword evidence="8 12" id="KW-0798">TonB box</keyword>
<keyword evidence="4" id="KW-0410">Iron transport</keyword>
<dbReference type="InterPro" id="IPR012910">
    <property type="entry name" value="Plug_dom"/>
</dbReference>
<comment type="subcellular location">
    <subcellularLocation>
        <location evidence="1 11">Cell outer membrane</location>
        <topology evidence="1 11">Multi-pass membrane protein</topology>
    </subcellularLocation>
</comment>
<evidence type="ECO:0000256" key="1">
    <source>
        <dbReference type="ARBA" id="ARBA00004571"/>
    </source>
</evidence>
<keyword evidence="3 11" id="KW-1134">Transmembrane beta strand</keyword>
<dbReference type="PANTHER" id="PTHR32552:SF81">
    <property type="entry name" value="TONB-DEPENDENT OUTER MEMBRANE RECEPTOR"/>
    <property type="match status" value="1"/>
</dbReference>
<keyword evidence="17" id="KW-1185">Reference proteome</keyword>
<evidence type="ECO:0000256" key="9">
    <source>
        <dbReference type="ARBA" id="ARBA00023136"/>
    </source>
</evidence>
<evidence type="ECO:0000256" key="5">
    <source>
        <dbReference type="ARBA" id="ARBA00022692"/>
    </source>
</evidence>
<evidence type="ECO:0000256" key="13">
    <source>
        <dbReference type="SAM" id="SignalP"/>
    </source>
</evidence>
<dbReference type="RefSeq" id="WP_354695365.1">
    <property type="nucleotide sequence ID" value="NZ_JAZHOG010000006.1"/>
</dbReference>
<proteinExistence type="inferred from homology"/>
<comment type="similarity">
    <text evidence="11 12">Belongs to the TonB-dependent receptor family.</text>
</comment>
<dbReference type="InterPro" id="IPR036942">
    <property type="entry name" value="Beta-barrel_TonB_sf"/>
</dbReference>
<sequence length="825" mass="91165">MKLYRHTGDCRLNRASARRYVHHTLFSAIVAGLAASASPMVLAQDAEADSASRGGLLEEVVVTARKRGEEVLQDIPASITAITEQTLREMGVSDFEDFAYQVPGLTFTEGGPGEKRYIIRGIQSAGQQQVAVYYDEVPLPGVQGASSNSGSQTTDLKIYDVSRVEVLRGPQGTTFGANSQSGTVRFITNKPVMNEVEASVRADYSVTQHGGDNWGGYAMMNIPLAEDKLAFRLVAYSTEDSGYVDNVRLGMDDINWTETVGARGILRWEPTENVTLDAMIWHQDRDNGGDLRYHPYDTIFDDSLTQAEKVLLSSDQGGRDNVSELAQFQTGGFNVGDYTQTPKPDDQTIYSLTLNWELPFANLTAAASRYDRDFRFKFDSSWILFFLGIRPASEGDPGTRPDLFPALTDQKQSVEQDAFEIRLTSTHDGPFQWLAGAFWRNRESEFQSYVPVVDENGDVFDPGTAPGELLPPNPGAGIEGCLPCVFGRIATKDIEEIAFFGEVTYAFNDWLEGTVGLRWFEVDQSDFGVTVFPFALFPPNPALPLEQDFSENRTIPKFQLAAKPNDNVTIFALASQGFRLGGTNNQGVVDIPPFYEADDLWNYELGIKSEWFDNRMIFNASLFHIVWDNLQVSGEDPTGAFGFVGNAGSAEVTGLEAEVFASPNENWNLTFGLSWLPKKELTEDQVSDEIVAPGLDGDEIPRIPELTVNGTAQYNFPLPVSDGGWWGFVRGEYSYKDGSSTDLRPFTVNADGSISSPNQRDQDDYQIVNLRFGVHSDALEADFILYAENVFDVEGDVFLSGANGQPTAKITNRPRTVGIQFNKQF</sequence>
<dbReference type="Proteomes" id="UP001359886">
    <property type="component" value="Unassembled WGS sequence"/>
</dbReference>
<evidence type="ECO:0000256" key="12">
    <source>
        <dbReference type="RuleBase" id="RU003357"/>
    </source>
</evidence>
<dbReference type="AlphaFoldDB" id="A0AAW9RD65"/>
<dbReference type="InterPro" id="IPR039426">
    <property type="entry name" value="TonB-dep_rcpt-like"/>
</dbReference>
<dbReference type="SUPFAM" id="SSF56935">
    <property type="entry name" value="Porins"/>
    <property type="match status" value="1"/>
</dbReference>
<evidence type="ECO:0000259" key="15">
    <source>
        <dbReference type="Pfam" id="PF07715"/>
    </source>
</evidence>
<keyword evidence="6" id="KW-0408">Iron</keyword>
<dbReference type="Pfam" id="PF00593">
    <property type="entry name" value="TonB_dep_Rec_b-barrel"/>
    <property type="match status" value="1"/>
</dbReference>
<evidence type="ECO:0000256" key="11">
    <source>
        <dbReference type="PROSITE-ProRule" id="PRU01360"/>
    </source>
</evidence>
<evidence type="ECO:0000256" key="8">
    <source>
        <dbReference type="ARBA" id="ARBA00023077"/>
    </source>
</evidence>
<reference evidence="16 17" key="1">
    <citation type="submission" date="2024-02" db="EMBL/GenBank/DDBJ databases">
        <title>A novel Wenzhouxiangellaceae bacterium, isolated from coastal sediments.</title>
        <authorList>
            <person name="Du Z.-J."/>
            <person name="Ye Y.-Q."/>
            <person name="Zhang X.-Y."/>
        </authorList>
    </citation>
    <scope>NUCLEOTIDE SEQUENCE [LARGE SCALE GENOMIC DNA]</scope>
    <source>
        <strain evidence="16 17">CH-27</strain>
    </source>
</reference>
<feature type="domain" description="TonB-dependent receptor plug" evidence="15">
    <location>
        <begin position="72"/>
        <end position="183"/>
    </location>
</feature>
<dbReference type="InterPro" id="IPR000531">
    <property type="entry name" value="Beta-barrel_TonB"/>
</dbReference>
<evidence type="ECO:0000313" key="17">
    <source>
        <dbReference type="Proteomes" id="UP001359886"/>
    </source>
</evidence>
<protein>
    <submittedName>
        <fullName evidence="16">TonB-dependent receptor</fullName>
    </submittedName>
</protein>
<evidence type="ECO:0000256" key="7">
    <source>
        <dbReference type="ARBA" id="ARBA00023065"/>
    </source>
</evidence>
<accession>A0AAW9RD65</accession>
<dbReference type="Gene3D" id="2.40.170.20">
    <property type="entry name" value="TonB-dependent receptor, beta-barrel domain"/>
    <property type="match status" value="1"/>
</dbReference>
<keyword evidence="13" id="KW-0732">Signal</keyword>
<keyword evidence="10 11" id="KW-0998">Cell outer membrane</keyword>
<keyword evidence="9 11" id="KW-0472">Membrane</keyword>
<dbReference type="EMBL" id="JAZHOG010000006">
    <property type="protein sequence ID" value="MEJ8568042.1"/>
    <property type="molecule type" value="Genomic_DNA"/>
</dbReference>
<dbReference type="GO" id="GO:0009279">
    <property type="term" value="C:cell outer membrane"/>
    <property type="evidence" value="ECO:0007669"/>
    <property type="project" value="UniProtKB-SubCell"/>
</dbReference>
<dbReference type="GO" id="GO:0006826">
    <property type="term" value="P:iron ion transport"/>
    <property type="evidence" value="ECO:0007669"/>
    <property type="project" value="UniProtKB-KW"/>
</dbReference>
<evidence type="ECO:0000256" key="10">
    <source>
        <dbReference type="ARBA" id="ARBA00023237"/>
    </source>
</evidence>
<keyword evidence="2 11" id="KW-0813">Transport</keyword>
<evidence type="ECO:0000259" key="14">
    <source>
        <dbReference type="Pfam" id="PF00593"/>
    </source>
</evidence>
<keyword evidence="16" id="KW-0675">Receptor</keyword>
<dbReference type="Pfam" id="PF07715">
    <property type="entry name" value="Plug"/>
    <property type="match status" value="1"/>
</dbReference>